<dbReference type="InterPro" id="IPR013830">
    <property type="entry name" value="SGNH_hydro"/>
</dbReference>
<dbReference type="PROSITE" id="PS01098">
    <property type="entry name" value="LIPASE_GDSL_SER"/>
    <property type="match status" value="1"/>
</dbReference>
<dbReference type="InterPro" id="IPR051532">
    <property type="entry name" value="Ester_Hydrolysis_Enzymes"/>
</dbReference>
<evidence type="ECO:0000313" key="2">
    <source>
        <dbReference type="EMBL" id="GGD99248.1"/>
    </source>
</evidence>
<organism evidence="2 3">
    <name type="scientific">Sandarakinorhabdus glacialis</name>
    <dbReference type="NCBI Taxonomy" id="1614636"/>
    <lineage>
        <taxon>Bacteria</taxon>
        <taxon>Pseudomonadati</taxon>
        <taxon>Pseudomonadota</taxon>
        <taxon>Alphaproteobacteria</taxon>
        <taxon>Sphingomonadales</taxon>
        <taxon>Sphingosinicellaceae</taxon>
        <taxon>Sandarakinorhabdus</taxon>
    </lineage>
</organism>
<dbReference type="PANTHER" id="PTHR30383:SF24">
    <property type="entry name" value="THIOESTERASE 1_PROTEASE 1_LYSOPHOSPHOLIPASE L1"/>
    <property type="match status" value="1"/>
</dbReference>
<reference evidence="2" key="1">
    <citation type="journal article" date="2014" name="Int. J. Syst. Evol. Microbiol.">
        <title>Complete genome sequence of Corynebacterium casei LMG S-19264T (=DSM 44701T), isolated from a smear-ripened cheese.</title>
        <authorList>
            <consortium name="US DOE Joint Genome Institute (JGI-PGF)"/>
            <person name="Walter F."/>
            <person name="Albersmeier A."/>
            <person name="Kalinowski J."/>
            <person name="Ruckert C."/>
        </authorList>
    </citation>
    <scope>NUCLEOTIDE SEQUENCE</scope>
    <source>
        <strain evidence="2">CGMCC 1.15519</strain>
    </source>
</reference>
<dbReference type="GO" id="GO:0004622">
    <property type="term" value="F:phosphatidylcholine lysophospholipase activity"/>
    <property type="evidence" value="ECO:0007669"/>
    <property type="project" value="TreeGrafter"/>
</dbReference>
<comment type="caution">
    <text evidence="2">The sequence shown here is derived from an EMBL/GenBank/DDBJ whole genome shotgun (WGS) entry which is preliminary data.</text>
</comment>
<protein>
    <submittedName>
        <fullName evidence="2">Arylesterase</fullName>
    </submittedName>
</protein>
<dbReference type="PANTHER" id="PTHR30383">
    <property type="entry name" value="THIOESTERASE 1/PROTEASE 1/LYSOPHOSPHOLIPASE L1"/>
    <property type="match status" value="1"/>
</dbReference>
<evidence type="ECO:0000313" key="3">
    <source>
        <dbReference type="Proteomes" id="UP000635071"/>
    </source>
</evidence>
<dbReference type="Proteomes" id="UP000635071">
    <property type="component" value="Unassembled WGS sequence"/>
</dbReference>
<gene>
    <name evidence="2" type="ORF">GCM10011529_01700</name>
</gene>
<dbReference type="InterPro" id="IPR036514">
    <property type="entry name" value="SGNH_hydro_sf"/>
</dbReference>
<dbReference type="GO" id="GO:0006629">
    <property type="term" value="P:lipid metabolic process"/>
    <property type="evidence" value="ECO:0007669"/>
    <property type="project" value="InterPro"/>
</dbReference>
<feature type="domain" description="SGNH hydrolase-type esterase" evidence="1">
    <location>
        <begin position="21"/>
        <end position="184"/>
    </location>
</feature>
<dbReference type="Gene3D" id="3.40.50.1110">
    <property type="entry name" value="SGNH hydrolase"/>
    <property type="match status" value="1"/>
</dbReference>
<dbReference type="AlphaFoldDB" id="A0A917E381"/>
<accession>A0A917E381</accession>
<dbReference type="CDD" id="cd01822">
    <property type="entry name" value="Lysophospholipase_L1_like"/>
    <property type="match status" value="1"/>
</dbReference>
<proteinExistence type="predicted"/>
<evidence type="ECO:0000259" key="1">
    <source>
        <dbReference type="Pfam" id="PF13472"/>
    </source>
</evidence>
<dbReference type="EMBL" id="BMJM01000001">
    <property type="protein sequence ID" value="GGD99248.1"/>
    <property type="molecule type" value="Genomic_DNA"/>
</dbReference>
<sequence>MALAIGLFSLPQVAAAKTVLAFGDSLMAGYQLRPGEGFAPQLQAAFRAKGRDVVVVNAGVSGDTTVQGKARVKWVLAGMKVKPDLVILELGANDMLRGQSPAAAKANLDAMISAFEATGVRVILAGMLAQPNLGAKYVKEFNALYPALAKQRGVAFYPFFMDGVAAVPGLQLGDGLHPTPKGVKVIVGKILPLVMRELDRK</sequence>
<dbReference type="InterPro" id="IPR008265">
    <property type="entry name" value="Lipase_GDSL_AS"/>
</dbReference>
<dbReference type="SUPFAM" id="SSF52266">
    <property type="entry name" value="SGNH hydrolase"/>
    <property type="match status" value="1"/>
</dbReference>
<reference evidence="2" key="2">
    <citation type="submission" date="2020-09" db="EMBL/GenBank/DDBJ databases">
        <authorList>
            <person name="Sun Q."/>
            <person name="Zhou Y."/>
        </authorList>
    </citation>
    <scope>NUCLEOTIDE SEQUENCE</scope>
    <source>
        <strain evidence="2">CGMCC 1.15519</strain>
    </source>
</reference>
<dbReference type="Pfam" id="PF13472">
    <property type="entry name" value="Lipase_GDSL_2"/>
    <property type="match status" value="1"/>
</dbReference>
<name>A0A917E381_9SPHN</name>
<keyword evidence="3" id="KW-1185">Reference proteome</keyword>